<feature type="transmembrane region" description="Helical" evidence="6">
    <location>
        <begin position="157"/>
        <end position="178"/>
    </location>
</feature>
<proteinExistence type="predicted"/>
<protein>
    <submittedName>
        <fullName evidence="8">Drug resistance transporter, Bcr/CflA</fullName>
    </submittedName>
    <submittedName>
        <fullName evidence="9">MFS transporter</fullName>
    </submittedName>
</protein>
<dbReference type="GO" id="GO:0022857">
    <property type="term" value="F:transmembrane transporter activity"/>
    <property type="evidence" value="ECO:0007669"/>
    <property type="project" value="InterPro"/>
</dbReference>
<feature type="transmembrane region" description="Helical" evidence="6">
    <location>
        <begin position="7"/>
        <end position="27"/>
    </location>
</feature>
<evidence type="ECO:0000313" key="11">
    <source>
        <dbReference type="Proteomes" id="UP000295517"/>
    </source>
</evidence>
<accession>A0A0W0V5P4</accession>
<feature type="transmembrane region" description="Helical" evidence="6">
    <location>
        <begin position="198"/>
        <end position="217"/>
    </location>
</feature>
<dbReference type="EMBL" id="LNYH01000147">
    <property type="protein sequence ID" value="KTD15033.1"/>
    <property type="molecule type" value="Genomic_DNA"/>
</dbReference>
<dbReference type="SUPFAM" id="SSF103473">
    <property type="entry name" value="MFS general substrate transporter"/>
    <property type="match status" value="1"/>
</dbReference>
<reference evidence="8 10" key="1">
    <citation type="submission" date="2015-11" db="EMBL/GenBank/DDBJ databases">
        <title>Genomic analysis of 38 Legionella species identifies large and diverse effector repertoires.</title>
        <authorList>
            <person name="Burstein D."/>
            <person name="Amaro F."/>
            <person name="Zusman T."/>
            <person name="Lifshitz Z."/>
            <person name="Cohen O."/>
            <person name="Gilbert J.A."/>
            <person name="Pupko T."/>
            <person name="Shuman H.A."/>
            <person name="Segal G."/>
        </authorList>
    </citation>
    <scope>NUCLEOTIDE SEQUENCE [LARGE SCALE GENOMIC DNA]</scope>
    <source>
        <strain evidence="8 10">Bercovier 4</strain>
    </source>
</reference>
<dbReference type="GO" id="GO:1990961">
    <property type="term" value="P:xenobiotic detoxification by transmembrane export across the plasma membrane"/>
    <property type="evidence" value="ECO:0007669"/>
    <property type="project" value="TreeGrafter"/>
</dbReference>
<dbReference type="InterPro" id="IPR011701">
    <property type="entry name" value="MFS"/>
</dbReference>
<dbReference type="PANTHER" id="PTHR23502">
    <property type="entry name" value="MAJOR FACILITATOR SUPERFAMILY"/>
    <property type="match status" value="1"/>
</dbReference>
<keyword evidence="3 6" id="KW-0812">Transmembrane</keyword>
<sequence length="399" mass="44032">MSRRDSSIILFSWFLGNLAIHLVTPALPHLTSVFHTTAGKMQLTISCFLFGKAFSVLFWGPWSEKTGRKPIFFTGLLLFTLSNFAAAGTNSIILLFICRFIQGCAVGATLLMGRAIINDRHNERQATRLFSFYFSLAGLMICFLPLLGALLNAHFNWQTPFLFMGMYSLLLLFFLNGIHESKKLPSPHLTSSFLFSTILKHPLFIGYLLISALMMAGESAFNTSAAFILIKNEGISLKLYGAIKTAMLIAHVLGTAFCGSLVNKIDSRRLVGIGVHFFVAASFSMLVFHLYSPSLFCSFIIPMLIYYFGTGFIVASTTASIVRPFPKHMATAMAISLFIQFSLSAAFSAISAFAVIETVEPFMILLSLVSLLAYLAMKWLILPHQQPSSGLTKNAKLET</sequence>
<dbReference type="GO" id="GO:0005886">
    <property type="term" value="C:plasma membrane"/>
    <property type="evidence" value="ECO:0007669"/>
    <property type="project" value="TreeGrafter"/>
</dbReference>
<feature type="transmembrane region" description="Helical" evidence="6">
    <location>
        <begin position="362"/>
        <end position="381"/>
    </location>
</feature>
<evidence type="ECO:0000313" key="8">
    <source>
        <dbReference type="EMBL" id="KTD15033.1"/>
    </source>
</evidence>
<dbReference type="RefSeq" id="WP_058502668.1">
    <property type="nucleotide sequence ID" value="NZ_CAAAJA010000002.1"/>
</dbReference>
<keyword evidence="4 6" id="KW-1133">Transmembrane helix</keyword>
<feature type="transmembrane region" description="Helical" evidence="6">
    <location>
        <begin position="71"/>
        <end position="87"/>
    </location>
</feature>
<evidence type="ECO:0000256" key="5">
    <source>
        <dbReference type="ARBA" id="ARBA00023136"/>
    </source>
</evidence>
<dbReference type="Proteomes" id="UP000054761">
    <property type="component" value="Unassembled WGS sequence"/>
</dbReference>
<feature type="transmembrane region" description="Helical" evidence="6">
    <location>
        <begin position="303"/>
        <end position="322"/>
    </location>
</feature>
<reference evidence="9 11" key="2">
    <citation type="submission" date="2019-03" db="EMBL/GenBank/DDBJ databases">
        <title>Diverse conjugative elements silence natural transformation in Legionella species.</title>
        <authorList>
            <person name="Durieux I."/>
            <person name="Ginevra C."/>
            <person name="Attaiech L."/>
            <person name="Picq K."/>
            <person name="Juan P.A."/>
            <person name="Jarraud S."/>
            <person name="Charpentier X."/>
        </authorList>
    </citation>
    <scope>NUCLEOTIDE SEQUENCE [LARGE SCALE GENOMIC DNA]</scope>
    <source>
        <strain evidence="9 11">HL-0427-4011</strain>
    </source>
</reference>
<feature type="transmembrane region" description="Helical" evidence="6">
    <location>
        <begin position="93"/>
        <end position="117"/>
    </location>
</feature>
<evidence type="ECO:0000313" key="10">
    <source>
        <dbReference type="Proteomes" id="UP000054761"/>
    </source>
</evidence>
<feature type="transmembrane region" description="Helical" evidence="6">
    <location>
        <begin position="129"/>
        <end position="151"/>
    </location>
</feature>
<dbReference type="PATRIC" id="fig|454.4.peg.2600"/>
<feature type="transmembrane region" description="Helical" evidence="6">
    <location>
        <begin position="334"/>
        <end position="356"/>
    </location>
</feature>
<dbReference type="EMBL" id="CP038254">
    <property type="protein sequence ID" value="QBR85131.1"/>
    <property type="molecule type" value="Genomic_DNA"/>
</dbReference>
<evidence type="ECO:0000256" key="6">
    <source>
        <dbReference type="SAM" id="Phobius"/>
    </source>
</evidence>
<dbReference type="InterPro" id="IPR020846">
    <property type="entry name" value="MFS_dom"/>
</dbReference>
<feature type="domain" description="Major facilitator superfamily (MFS) profile" evidence="7">
    <location>
        <begin position="5"/>
        <end position="385"/>
    </location>
</feature>
<evidence type="ECO:0000256" key="2">
    <source>
        <dbReference type="ARBA" id="ARBA00022448"/>
    </source>
</evidence>
<feature type="transmembrane region" description="Helical" evidence="6">
    <location>
        <begin position="237"/>
        <end position="258"/>
    </location>
</feature>
<gene>
    <name evidence="9" type="ORF">E3983_12680</name>
    <name evidence="8" type="ORF">Lisr_2378</name>
</gene>
<name>A0A0W0V5P4_9GAMM</name>
<feature type="transmembrane region" description="Helical" evidence="6">
    <location>
        <begin position="270"/>
        <end position="291"/>
    </location>
</feature>
<feature type="transmembrane region" description="Helical" evidence="6">
    <location>
        <begin position="39"/>
        <end position="59"/>
    </location>
</feature>
<dbReference type="Gene3D" id="1.20.1720.10">
    <property type="entry name" value="Multidrug resistance protein D"/>
    <property type="match status" value="1"/>
</dbReference>
<dbReference type="PROSITE" id="PS50850">
    <property type="entry name" value="MFS"/>
    <property type="match status" value="1"/>
</dbReference>
<evidence type="ECO:0000259" key="7">
    <source>
        <dbReference type="PROSITE" id="PS50850"/>
    </source>
</evidence>
<evidence type="ECO:0000313" key="9">
    <source>
        <dbReference type="EMBL" id="QBR85131.1"/>
    </source>
</evidence>
<dbReference type="InterPro" id="IPR036259">
    <property type="entry name" value="MFS_trans_sf"/>
</dbReference>
<evidence type="ECO:0000256" key="4">
    <source>
        <dbReference type="ARBA" id="ARBA00022989"/>
    </source>
</evidence>
<keyword evidence="10" id="KW-1185">Reference proteome</keyword>
<keyword evidence="5 6" id="KW-0472">Membrane</keyword>
<dbReference type="AlphaFoldDB" id="A0A0W0V5P4"/>
<dbReference type="OrthoDB" id="5670831at2"/>
<dbReference type="Pfam" id="PF07690">
    <property type="entry name" value="MFS_1"/>
    <property type="match status" value="1"/>
</dbReference>
<dbReference type="STRING" id="454.Lisr_2378"/>
<evidence type="ECO:0000256" key="1">
    <source>
        <dbReference type="ARBA" id="ARBA00004141"/>
    </source>
</evidence>
<dbReference type="PANTHER" id="PTHR23502:SF132">
    <property type="entry name" value="POLYAMINE TRANSPORTER 2-RELATED"/>
    <property type="match status" value="1"/>
</dbReference>
<comment type="subcellular location">
    <subcellularLocation>
        <location evidence="1">Membrane</location>
        <topology evidence="1">Multi-pass membrane protein</topology>
    </subcellularLocation>
</comment>
<dbReference type="Proteomes" id="UP000295517">
    <property type="component" value="Chromosome"/>
</dbReference>
<evidence type="ECO:0000256" key="3">
    <source>
        <dbReference type="ARBA" id="ARBA00022692"/>
    </source>
</evidence>
<organism evidence="8 10">
    <name type="scientific">Legionella israelensis</name>
    <dbReference type="NCBI Taxonomy" id="454"/>
    <lineage>
        <taxon>Bacteria</taxon>
        <taxon>Pseudomonadati</taxon>
        <taxon>Pseudomonadota</taxon>
        <taxon>Gammaproteobacteria</taxon>
        <taxon>Legionellales</taxon>
        <taxon>Legionellaceae</taxon>
        <taxon>Legionella</taxon>
    </lineage>
</organism>
<keyword evidence="2" id="KW-0813">Transport</keyword>